<evidence type="ECO:0000256" key="2">
    <source>
        <dbReference type="ARBA" id="ARBA00007079"/>
    </source>
</evidence>
<evidence type="ECO:0000256" key="6">
    <source>
        <dbReference type="ARBA" id="ARBA00023065"/>
    </source>
</evidence>
<comment type="subcellular location">
    <subcellularLocation>
        <location evidence="1">Membrane</location>
        <topology evidence="1">Multi-pass membrane protein</topology>
    </subcellularLocation>
</comment>
<reference evidence="11 12" key="1">
    <citation type="submission" date="2018-06" db="EMBL/GenBank/DDBJ databases">
        <title>The Genome of Cuscuta australis (Dodder) Provides Insight into the Evolution of Plant Parasitism.</title>
        <authorList>
            <person name="Liu H."/>
        </authorList>
    </citation>
    <scope>NUCLEOTIDE SEQUENCE [LARGE SCALE GENOMIC DNA]</scope>
    <source>
        <strain evidence="12">cv. Yunnan</strain>
        <tissue evidence="11">Vines</tissue>
    </source>
</reference>
<feature type="region of interest" description="Disordered" evidence="9">
    <location>
        <begin position="393"/>
        <end position="425"/>
    </location>
</feature>
<feature type="transmembrane region" description="Helical" evidence="10">
    <location>
        <begin position="133"/>
        <end position="153"/>
    </location>
</feature>
<evidence type="ECO:0000313" key="12">
    <source>
        <dbReference type="Proteomes" id="UP000249390"/>
    </source>
</evidence>
<dbReference type="AlphaFoldDB" id="A0A328E3H1"/>
<proteinExistence type="inferred from homology"/>
<name>A0A328E3H1_9ASTE</name>
<feature type="compositionally biased region" description="Polar residues" evidence="9">
    <location>
        <begin position="544"/>
        <end position="555"/>
    </location>
</feature>
<dbReference type="Pfam" id="PF11744">
    <property type="entry name" value="ALMT"/>
    <property type="match status" value="1"/>
</dbReference>
<evidence type="ECO:0000256" key="7">
    <source>
        <dbReference type="ARBA" id="ARBA00023136"/>
    </source>
</evidence>
<evidence type="ECO:0000256" key="5">
    <source>
        <dbReference type="ARBA" id="ARBA00022989"/>
    </source>
</evidence>
<sequence>MMMNKYWCSGMGSLNNGAEAIEKQTKILAGRVRRMLGLTWDRICSVGREDPRRVVHAVKVGLSLTLVSLLYLVEPLFKEVGQNAIWAVMTVVVVLEFTAGATLYKGLNRGAGTLMAGSLAFFIEYVTTESDRILRAIFIGSAVFLLGAITTYMRFFPYMRKHYDYGLVIFMLTFNLITVSSYRVDHILKMAQQRVLTIVVGCAVCLLMSLLVFPNWSGEDLHNSTVGKFDGLANSIEECVKGYFSKGEPEIGPKTDSPELEDQIGKSYKAVLDSKSIDESLALYASWEPRHSLHCHKFPWQRYVKLGDVLRHFAYTVVALHGCLQTEIQTPPSLRGLFKDPCMRLAGEVSKALRELGNSIRNRRHCSPEILSDNLDKALQDLNSAIKSQPRLFLGRGGRSTTSNNTASSNSAGEQHVMSKPASLSRVKTDTSALMEWKKSKKEAKEDAAEKRAAAVSLRPTLSKVAMITSLNFSEALPLAAFASLLVELVARLEIVMEEVEELGRIAHFEEFNDGGDDDGVITISDHNNGEFFKKPNKKESAETALQNQLPSQAM</sequence>
<evidence type="ECO:0008006" key="13">
    <source>
        <dbReference type="Google" id="ProtNLM"/>
    </source>
</evidence>
<accession>A0A328E3H1</accession>
<dbReference type="GO" id="GO:0034220">
    <property type="term" value="P:monoatomic ion transmembrane transport"/>
    <property type="evidence" value="ECO:0007669"/>
    <property type="project" value="UniProtKB-KW"/>
</dbReference>
<evidence type="ECO:0000256" key="3">
    <source>
        <dbReference type="ARBA" id="ARBA00022448"/>
    </source>
</evidence>
<keyword evidence="12" id="KW-1185">Reference proteome</keyword>
<feature type="transmembrane region" description="Helical" evidence="10">
    <location>
        <begin position="165"/>
        <end position="184"/>
    </location>
</feature>
<gene>
    <name evidence="11" type="ORF">DM860_014917</name>
</gene>
<feature type="transmembrane region" description="Helical" evidence="10">
    <location>
        <begin position="54"/>
        <end position="73"/>
    </location>
</feature>
<evidence type="ECO:0000256" key="8">
    <source>
        <dbReference type="ARBA" id="ARBA00023303"/>
    </source>
</evidence>
<keyword evidence="5 10" id="KW-1133">Transmembrane helix</keyword>
<evidence type="ECO:0000256" key="10">
    <source>
        <dbReference type="SAM" id="Phobius"/>
    </source>
</evidence>
<keyword evidence="4 10" id="KW-0812">Transmembrane</keyword>
<feature type="transmembrane region" description="Helical" evidence="10">
    <location>
        <begin position="85"/>
        <end position="104"/>
    </location>
</feature>
<dbReference type="EMBL" id="NQVE01000040">
    <property type="protein sequence ID" value="RAL52090.1"/>
    <property type="molecule type" value="Genomic_DNA"/>
</dbReference>
<organism evidence="11 12">
    <name type="scientific">Cuscuta australis</name>
    <dbReference type="NCBI Taxonomy" id="267555"/>
    <lineage>
        <taxon>Eukaryota</taxon>
        <taxon>Viridiplantae</taxon>
        <taxon>Streptophyta</taxon>
        <taxon>Embryophyta</taxon>
        <taxon>Tracheophyta</taxon>
        <taxon>Spermatophyta</taxon>
        <taxon>Magnoliopsida</taxon>
        <taxon>eudicotyledons</taxon>
        <taxon>Gunneridae</taxon>
        <taxon>Pentapetalae</taxon>
        <taxon>asterids</taxon>
        <taxon>lamiids</taxon>
        <taxon>Solanales</taxon>
        <taxon>Convolvulaceae</taxon>
        <taxon>Cuscuteae</taxon>
        <taxon>Cuscuta</taxon>
        <taxon>Cuscuta subgen. Grammica</taxon>
        <taxon>Cuscuta sect. Cleistogrammica</taxon>
    </lineage>
</organism>
<dbReference type="GO" id="GO:0015743">
    <property type="term" value="P:malate transport"/>
    <property type="evidence" value="ECO:0007669"/>
    <property type="project" value="InterPro"/>
</dbReference>
<keyword evidence="8" id="KW-0407">Ion channel</keyword>
<keyword evidence="7 10" id="KW-0472">Membrane</keyword>
<comment type="caution">
    <text evidence="11">The sequence shown here is derived from an EMBL/GenBank/DDBJ whole genome shotgun (WGS) entry which is preliminary data.</text>
</comment>
<feature type="transmembrane region" description="Helical" evidence="10">
    <location>
        <begin position="196"/>
        <end position="216"/>
    </location>
</feature>
<comment type="similarity">
    <text evidence="2">Belongs to the aromatic acid exporter (TC 2.A.85) family.</text>
</comment>
<dbReference type="InterPro" id="IPR020966">
    <property type="entry name" value="ALMT"/>
</dbReference>
<evidence type="ECO:0000313" key="11">
    <source>
        <dbReference type="EMBL" id="RAL52090.1"/>
    </source>
</evidence>
<feature type="compositionally biased region" description="Basic and acidic residues" evidence="9">
    <location>
        <begin position="532"/>
        <end position="542"/>
    </location>
</feature>
<feature type="region of interest" description="Disordered" evidence="9">
    <location>
        <begin position="532"/>
        <end position="555"/>
    </location>
</feature>
<protein>
    <recommendedName>
        <fullName evidence="13">Aluminum-activated malate transporter</fullName>
    </recommendedName>
</protein>
<dbReference type="Proteomes" id="UP000249390">
    <property type="component" value="Unassembled WGS sequence"/>
</dbReference>
<evidence type="ECO:0000256" key="4">
    <source>
        <dbReference type="ARBA" id="ARBA00022692"/>
    </source>
</evidence>
<dbReference type="GO" id="GO:0016020">
    <property type="term" value="C:membrane"/>
    <property type="evidence" value="ECO:0007669"/>
    <property type="project" value="UniProtKB-SubCell"/>
</dbReference>
<keyword evidence="3" id="KW-0813">Transport</keyword>
<feature type="compositionally biased region" description="Low complexity" evidence="9">
    <location>
        <begin position="400"/>
        <end position="412"/>
    </location>
</feature>
<evidence type="ECO:0000256" key="1">
    <source>
        <dbReference type="ARBA" id="ARBA00004141"/>
    </source>
</evidence>
<evidence type="ECO:0000256" key="9">
    <source>
        <dbReference type="SAM" id="MobiDB-lite"/>
    </source>
</evidence>
<dbReference type="PANTHER" id="PTHR31086">
    <property type="entry name" value="ALUMINUM-ACTIVATED MALATE TRANSPORTER 10"/>
    <property type="match status" value="1"/>
</dbReference>
<keyword evidence="6" id="KW-0406">Ion transport</keyword>